<evidence type="ECO:0000256" key="11">
    <source>
        <dbReference type="SAM" id="Phobius"/>
    </source>
</evidence>
<feature type="transmembrane region" description="Helical" evidence="11">
    <location>
        <begin position="161"/>
        <end position="181"/>
    </location>
</feature>
<keyword evidence="4 11" id="KW-1133">Transmembrane helix</keyword>
<feature type="transmembrane region" description="Helical" evidence="11">
    <location>
        <begin position="361"/>
        <end position="385"/>
    </location>
</feature>
<dbReference type="GO" id="GO:0004930">
    <property type="term" value="F:G protein-coupled receptor activity"/>
    <property type="evidence" value="ECO:0007669"/>
    <property type="project" value="UniProtKB-KW"/>
</dbReference>
<dbReference type="SUPFAM" id="SSF81321">
    <property type="entry name" value="Family A G protein-coupled receptor-like"/>
    <property type="match status" value="1"/>
</dbReference>
<dbReference type="KEGG" id="spu:591775"/>
<reference evidence="14" key="1">
    <citation type="submission" date="2015-02" db="EMBL/GenBank/DDBJ databases">
        <title>Genome sequencing for Strongylocentrotus purpuratus.</title>
        <authorList>
            <person name="Murali S."/>
            <person name="Liu Y."/>
            <person name="Vee V."/>
            <person name="English A."/>
            <person name="Wang M."/>
            <person name="Skinner E."/>
            <person name="Han Y."/>
            <person name="Muzny D.M."/>
            <person name="Worley K.C."/>
            <person name="Gibbs R.A."/>
        </authorList>
    </citation>
    <scope>NUCLEOTIDE SEQUENCE</scope>
</reference>
<evidence type="ECO:0000256" key="5">
    <source>
        <dbReference type="ARBA" id="ARBA00023040"/>
    </source>
</evidence>
<dbReference type="Pfam" id="PF00001">
    <property type="entry name" value="7tm_1"/>
    <property type="match status" value="1"/>
</dbReference>
<feature type="transmembrane region" description="Helical" evidence="11">
    <location>
        <begin position="329"/>
        <end position="349"/>
    </location>
</feature>
<dbReference type="PANTHER" id="PTHR11866:SF16">
    <property type="entry name" value="PROSTAGLANDIN E2 RECEPTOR EP4 SUBTYPE-LIKE PROTEIN"/>
    <property type="match status" value="1"/>
</dbReference>
<evidence type="ECO:0000256" key="8">
    <source>
        <dbReference type="ARBA" id="ARBA00023180"/>
    </source>
</evidence>
<keyword evidence="14" id="KW-1185">Reference proteome</keyword>
<keyword evidence="2" id="KW-1003">Cell membrane</keyword>
<evidence type="ECO:0000256" key="7">
    <source>
        <dbReference type="ARBA" id="ARBA00023170"/>
    </source>
</evidence>
<evidence type="ECO:0000256" key="3">
    <source>
        <dbReference type="ARBA" id="ARBA00022692"/>
    </source>
</evidence>
<dbReference type="InterPro" id="IPR017452">
    <property type="entry name" value="GPCR_Rhodpsn_7TM"/>
</dbReference>
<evidence type="ECO:0000256" key="4">
    <source>
        <dbReference type="ARBA" id="ARBA00022989"/>
    </source>
</evidence>
<feature type="transmembrane region" description="Helical" evidence="11">
    <location>
        <begin position="78"/>
        <end position="101"/>
    </location>
</feature>
<keyword evidence="5" id="KW-0297">G-protein coupled receptor</keyword>
<evidence type="ECO:0000256" key="1">
    <source>
        <dbReference type="ARBA" id="ARBA00004651"/>
    </source>
</evidence>
<dbReference type="InterPro" id="IPR000276">
    <property type="entry name" value="GPCR_Rhodpsn"/>
</dbReference>
<feature type="transmembrane region" description="Helical" evidence="11">
    <location>
        <begin position="40"/>
        <end position="66"/>
    </location>
</feature>
<feature type="transmembrane region" description="Helical" evidence="11">
    <location>
        <begin position="121"/>
        <end position="140"/>
    </location>
</feature>
<dbReference type="AlphaFoldDB" id="A0A7M7LT26"/>
<comment type="subcellular location">
    <subcellularLocation>
        <location evidence="1">Cell membrane</location>
        <topology evidence="1">Multi-pass membrane protein</topology>
    </subcellularLocation>
</comment>
<dbReference type="Proteomes" id="UP000007110">
    <property type="component" value="Unassembled WGS sequence"/>
</dbReference>
<dbReference type="EnsemblMetazoa" id="XM_011670959">
    <property type="protein sequence ID" value="XP_011669261"/>
    <property type="gene ID" value="LOC591775"/>
</dbReference>
<keyword evidence="9" id="KW-0807">Transducer</keyword>
<dbReference type="GO" id="GO:0005886">
    <property type="term" value="C:plasma membrane"/>
    <property type="evidence" value="ECO:0007669"/>
    <property type="project" value="UniProtKB-SubCell"/>
</dbReference>
<reference evidence="13" key="2">
    <citation type="submission" date="2021-01" db="UniProtKB">
        <authorList>
            <consortium name="EnsemblMetazoa"/>
        </authorList>
    </citation>
    <scope>IDENTIFICATION</scope>
</reference>
<feature type="domain" description="G-protein coupled receptors family 1 profile" evidence="12">
    <location>
        <begin position="57"/>
        <end position="383"/>
    </location>
</feature>
<sequence>MFCITGYFRCNCIPNSFKGNYSRVKHQANQGPDMFREEDVLLLIVPNVIILIVGIIANTLALIVICRTYRTTGHSLRLSVPSLLVKALVTVDLCSVILLLVESGTVSVLFPGTALKCNMDYTIRLSVAYASGFINAVMCLERCLAFRAPFFYHDHATVFKAKVIVVIVIGLSVSLSVLPLLGVGDYAADTMTTPANATVVVCTPPGELGSRSDLGNKIFMGIYITVGACMLSTIYICNTLVMLTLRDLGRKTAGLEQLARYIHAGSLTSSRPPHSTTDLETQVTVVNPNEGGTNQNLDDSSFVYTKDKDILPKVDPEKSKARIGREIRLAYTVCVISVVFTISWLPFYVQRLLKAFDVNQPNWYLLLVVVLLVSNHVVDPFVFVFMKQQSRDALKDLCMRCVCCRKCCAPPALSEPSNLSGNGRRIRGASRQDSGVVVVTDPIPNPAQILAQSPAHNPHQDHAHDTSDTSNPSPS</sequence>
<dbReference type="PRINTS" id="PR00237">
    <property type="entry name" value="GPCRRHODOPSN"/>
</dbReference>
<feature type="compositionally biased region" description="Basic and acidic residues" evidence="10">
    <location>
        <begin position="458"/>
        <end position="467"/>
    </location>
</feature>
<accession>A0A7M7LT26</accession>
<feature type="transmembrane region" description="Helical" evidence="11">
    <location>
        <begin position="218"/>
        <end position="241"/>
    </location>
</feature>
<evidence type="ECO:0000313" key="14">
    <source>
        <dbReference type="Proteomes" id="UP000007110"/>
    </source>
</evidence>
<evidence type="ECO:0000256" key="2">
    <source>
        <dbReference type="ARBA" id="ARBA00022475"/>
    </source>
</evidence>
<keyword evidence="6 11" id="KW-0472">Membrane</keyword>
<dbReference type="GeneID" id="591775"/>
<keyword evidence="3 11" id="KW-0812">Transmembrane</keyword>
<dbReference type="InterPro" id="IPR008365">
    <property type="entry name" value="Prostanoid_rcpt"/>
</dbReference>
<evidence type="ECO:0000259" key="12">
    <source>
        <dbReference type="PROSITE" id="PS50262"/>
    </source>
</evidence>
<protein>
    <recommendedName>
        <fullName evidence="12">G-protein coupled receptors family 1 profile domain-containing protein</fullName>
    </recommendedName>
</protein>
<dbReference type="PROSITE" id="PS50262">
    <property type="entry name" value="G_PROTEIN_RECEP_F1_2"/>
    <property type="match status" value="1"/>
</dbReference>
<evidence type="ECO:0000256" key="9">
    <source>
        <dbReference type="ARBA" id="ARBA00023224"/>
    </source>
</evidence>
<keyword evidence="7" id="KW-0675">Receptor</keyword>
<proteinExistence type="predicted"/>
<dbReference type="PANTHER" id="PTHR11866">
    <property type="entry name" value="G-PROTEIN COUPLED RECEPTOR FAMILY 1 MEMBER"/>
    <property type="match status" value="1"/>
</dbReference>
<keyword evidence="8" id="KW-0325">Glycoprotein</keyword>
<dbReference type="RefSeq" id="XP_011669261.2">
    <property type="nucleotide sequence ID" value="XM_011670959.2"/>
</dbReference>
<name>A0A7M7LT26_STRPU</name>
<evidence type="ECO:0000256" key="10">
    <source>
        <dbReference type="SAM" id="MobiDB-lite"/>
    </source>
</evidence>
<organism evidence="13 14">
    <name type="scientific">Strongylocentrotus purpuratus</name>
    <name type="common">Purple sea urchin</name>
    <dbReference type="NCBI Taxonomy" id="7668"/>
    <lineage>
        <taxon>Eukaryota</taxon>
        <taxon>Metazoa</taxon>
        <taxon>Echinodermata</taxon>
        <taxon>Eleutherozoa</taxon>
        <taxon>Echinozoa</taxon>
        <taxon>Echinoidea</taxon>
        <taxon>Euechinoidea</taxon>
        <taxon>Echinacea</taxon>
        <taxon>Camarodonta</taxon>
        <taxon>Echinidea</taxon>
        <taxon>Strongylocentrotidae</taxon>
        <taxon>Strongylocentrotus</taxon>
    </lineage>
</organism>
<evidence type="ECO:0000313" key="13">
    <source>
        <dbReference type="EnsemblMetazoa" id="XP_011669261"/>
    </source>
</evidence>
<feature type="region of interest" description="Disordered" evidence="10">
    <location>
        <begin position="416"/>
        <end position="475"/>
    </location>
</feature>
<evidence type="ECO:0000256" key="6">
    <source>
        <dbReference type="ARBA" id="ARBA00023136"/>
    </source>
</evidence>
<dbReference type="Gene3D" id="1.20.1070.10">
    <property type="entry name" value="Rhodopsin 7-helix transmembrane proteins"/>
    <property type="match status" value="1"/>
</dbReference>